<dbReference type="Proteomes" id="UP001565368">
    <property type="component" value="Unassembled WGS sequence"/>
</dbReference>
<dbReference type="CDD" id="cd18580">
    <property type="entry name" value="ABC_6TM_ABCC_D2"/>
    <property type="match status" value="1"/>
</dbReference>
<dbReference type="InterPro" id="IPR044726">
    <property type="entry name" value="ABCC_6TM_D2"/>
</dbReference>
<dbReference type="EMBL" id="JBBXJM010000006">
    <property type="protein sequence ID" value="KAL1405822.1"/>
    <property type="molecule type" value="Genomic_DNA"/>
</dbReference>
<dbReference type="InterPro" id="IPR003439">
    <property type="entry name" value="ABC_transporter-like_ATP-bd"/>
</dbReference>
<evidence type="ECO:0000313" key="13">
    <source>
        <dbReference type="Proteomes" id="UP001565368"/>
    </source>
</evidence>
<feature type="transmembrane region" description="Helical" evidence="9">
    <location>
        <begin position="991"/>
        <end position="1011"/>
    </location>
</feature>
<comment type="caution">
    <text evidence="12">The sequence shown here is derived from an EMBL/GenBank/DDBJ whole genome shotgun (WGS) entry which is preliminary data.</text>
</comment>
<dbReference type="PROSITE" id="PS50929">
    <property type="entry name" value="ABC_TM1F"/>
    <property type="match status" value="2"/>
</dbReference>
<feature type="transmembrane region" description="Helical" evidence="9">
    <location>
        <begin position="430"/>
        <end position="449"/>
    </location>
</feature>
<reference evidence="12 13" key="1">
    <citation type="submission" date="2023-08" db="EMBL/GenBank/DDBJ databases">
        <title>Annotated Genome Sequence of Vanrija albida AlHP1.</title>
        <authorList>
            <person name="Herzog R."/>
        </authorList>
    </citation>
    <scope>NUCLEOTIDE SEQUENCE [LARGE SCALE GENOMIC DNA]</scope>
    <source>
        <strain evidence="12 13">AlHP1</strain>
    </source>
</reference>
<dbReference type="RefSeq" id="XP_069205766.1">
    <property type="nucleotide sequence ID" value="XM_069355925.1"/>
</dbReference>
<evidence type="ECO:0000256" key="4">
    <source>
        <dbReference type="ARBA" id="ARBA00022737"/>
    </source>
</evidence>
<keyword evidence="5" id="KW-0547">Nucleotide-binding</keyword>
<feature type="transmembrane region" description="Helical" evidence="9">
    <location>
        <begin position="1031"/>
        <end position="1051"/>
    </location>
</feature>
<dbReference type="PANTHER" id="PTHR24223:SF353">
    <property type="entry name" value="ABC TRANSPORTER ATP-BINDING PROTEIN_PERMEASE VMR1-RELATED"/>
    <property type="match status" value="1"/>
</dbReference>
<dbReference type="CDD" id="cd03244">
    <property type="entry name" value="ABCC_MRP_domain2"/>
    <property type="match status" value="1"/>
</dbReference>
<evidence type="ECO:0000256" key="8">
    <source>
        <dbReference type="ARBA" id="ARBA00023136"/>
    </source>
</evidence>
<keyword evidence="4" id="KW-0677">Repeat</keyword>
<keyword evidence="3 9" id="KW-0812">Transmembrane</keyword>
<sequence length="1569" mass="173411">MSQLASEASDFILGHTPGIDEKNPNIDRPVHLRAFRKNVRRAKTALAPGLLGAFVVGCAHASLLPTPTNWSIHAPASELVVTARWVADVAILVLTAASIILLGATLHLRPFPARLRPADLGHPENMGLHRFACVAIFLQCLVSIMLHLAPSVVYVVVTHKAAPHGGQAEVAAGYLHLFGLGYSLIAVGCMRRGPKLQTYEPPIGSAFGARKTRLDDEDSNGKVRLPDDDLSTTGYEPQVADYASCSMLTFLTLGYTLALAKRSVQVEQLSLADIPMMEDWVRNSGDEYLRNVGPRGHDFKAYSSIALIKALWVGREWPIIITFLLETLNTVISFVQVAALREVIGWFGTGQDTSYAYVMCWGLFLGQAIEVMLSGYLWVRENYILHNPVRMTLLAIIYSKILRATDAKAMEAQHLNSEEDRKANKGRSQVMNLLTIDTGTVSSMASYLWSVSNGLIRLAIGLYLLFSMVGVSAVVGLSIIPLVTPLSVWIAKKIYQCDRSWARARDARTGALKEFLMGIKVIKLNAFEDYELRRIGGLRDIETSWQRWRYTLGTLFNIVADQVPHLAVLIMFVFYTKVLGNPLDPATAFVAMTVYFRVKSGLDAFTSAIDIFLSTKIALDRITNYLNQPEVIIDERNVSDTQISLDRASFTWPRADDVAEGEVVFHMDNINLSLPQGKLTLVCGPLGAGKTLFLRALLGEAKVTGGRIISPRSASDLVPIDSSIIKIRWNEDLWLENSVAYAPQMSYIRHGTVRDNILFGQPFWEERYNEVLRQCSLTTDLDILIDGDLTEVGEGGVNLSGGQKARINLARCVYSRARTIYLDDILSAVDAHTAQFLLQECFQGSLLHGRTVVLVSHHVDLVIKAAGFVVALTDGRVDQVGPPSDVRVASLIAMASPVQSKGRELPQTAPEFEAPPPPDVTEVLDTYLELNEASSPLAPHFDLPTHFAQDEEDEEVALRNDPRVLYQDEHQESGHVRTSQYWMVFKATGGVFYWIVFAFLYIGSRAGWVLVNKVLEWWSGDPNPDHLNHYVILYVSVNLLSIYFGGVRWIWLYGVGNVGFYSSGTKKIHRRLLAAIGNAPLSFFETTPAGRILNVFGQDTQRLDSHTADDFGRTADAIIRVAFSMAVVALEAPIMTLFFVLFGIPVLFVSNGLGKLRTNLRRLSIMSYSPLISLFNDSIDGVVMLRAFGMPNVMAQSMKTILNRARSAETWNWITYNFIRVVVLTLSSVFLTATGFVLVGRDISAAKAGFILNFAAQMSGDCFDLLEKFIQLEQTFVSAERVNHYIEDTPQESDDGVVPEPSWPTKGAVTIRNLSFRYAPDLPDVLHDISLDILPGQRVGLVGATGSGKSTLALSLFRAVDPRTGSISIDGLDIADVDLKALRSRINMVAQDGSLPSGTLRNALDISGERDDYEIYDALKRVHLLPENIAEAEAKTNPFANLDTWVAVEGSNFSHGQRQLLCLARALLKHSRILVMDEATSSVDFETDAKITATIKEAFADTTMLVIAHRLATIVAYDRVLVLGRGRVLEYDRPLTLMKDPHTAFHALCKAQGDEEYRRLLKLAKASSA</sequence>
<dbReference type="InterPro" id="IPR017871">
    <property type="entry name" value="ABC_transporter-like_CS"/>
</dbReference>
<protein>
    <submittedName>
        <fullName evidence="12">Uncharacterized protein</fullName>
    </submittedName>
</protein>
<evidence type="ECO:0000259" key="10">
    <source>
        <dbReference type="PROSITE" id="PS50893"/>
    </source>
</evidence>
<feature type="transmembrane region" description="Helical" evidence="9">
    <location>
        <begin position="170"/>
        <end position="190"/>
    </location>
</feature>
<feature type="domain" description="ABC transmembrane type-1" evidence="11">
    <location>
        <begin position="320"/>
        <end position="614"/>
    </location>
</feature>
<evidence type="ECO:0000256" key="6">
    <source>
        <dbReference type="ARBA" id="ARBA00022840"/>
    </source>
</evidence>
<evidence type="ECO:0000259" key="11">
    <source>
        <dbReference type="PROSITE" id="PS50929"/>
    </source>
</evidence>
<dbReference type="SUPFAM" id="SSF52540">
    <property type="entry name" value="P-loop containing nucleoside triphosphate hydrolases"/>
    <property type="match status" value="2"/>
</dbReference>
<keyword evidence="6" id="KW-0067">ATP-binding</keyword>
<feature type="transmembrane region" description="Helical" evidence="9">
    <location>
        <begin position="1218"/>
        <end position="1239"/>
    </location>
</feature>
<dbReference type="CDD" id="cd03250">
    <property type="entry name" value="ABCC_MRP_domain1"/>
    <property type="match status" value="1"/>
</dbReference>
<feature type="domain" description="ABC transporter" evidence="10">
    <location>
        <begin position="1309"/>
        <end position="1550"/>
    </location>
</feature>
<dbReference type="InterPro" id="IPR050173">
    <property type="entry name" value="ABC_transporter_C-like"/>
</dbReference>
<name>A0ABR3PTP1_9TREE</name>
<feature type="transmembrane region" description="Helical" evidence="9">
    <location>
        <begin position="45"/>
        <end position="65"/>
    </location>
</feature>
<dbReference type="PROSITE" id="PS00211">
    <property type="entry name" value="ABC_TRANSPORTER_1"/>
    <property type="match status" value="2"/>
</dbReference>
<evidence type="ECO:0000256" key="3">
    <source>
        <dbReference type="ARBA" id="ARBA00022692"/>
    </source>
</evidence>
<keyword evidence="8 9" id="KW-0472">Membrane</keyword>
<feature type="transmembrane region" description="Helical" evidence="9">
    <location>
        <begin position="455"/>
        <end position="483"/>
    </location>
</feature>
<dbReference type="PANTHER" id="PTHR24223">
    <property type="entry name" value="ATP-BINDING CASSETTE SUB-FAMILY C"/>
    <property type="match status" value="1"/>
</dbReference>
<dbReference type="InterPro" id="IPR011527">
    <property type="entry name" value="ABC1_TM_dom"/>
</dbReference>
<feature type="transmembrane region" description="Helical" evidence="9">
    <location>
        <begin position="1117"/>
        <end position="1150"/>
    </location>
</feature>
<dbReference type="InterPro" id="IPR036640">
    <property type="entry name" value="ABC1_TM_sf"/>
</dbReference>
<dbReference type="Pfam" id="PF00664">
    <property type="entry name" value="ABC_membrane"/>
    <property type="match status" value="2"/>
</dbReference>
<accession>A0ABR3PTP1</accession>
<dbReference type="Gene3D" id="1.20.1560.10">
    <property type="entry name" value="ABC transporter type 1, transmembrane domain"/>
    <property type="match status" value="2"/>
</dbReference>
<dbReference type="Pfam" id="PF00005">
    <property type="entry name" value="ABC_tran"/>
    <property type="match status" value="2"/>
</dbReference>
<dbReference type="InterPro" id="IPR027417">
    <property type="entry name" value="P-loop_NTPase"/>
</dbReference>
<evidence type="ECO:0000256" key="9">
    <source>
        <dbReference type="SAM" id="Phobius"/>
    </source>
</evidence>
<feature type="transmembrane region" description="Helical" evidence="9">
    <location>
        <begin position="128"/>
        <end position="150"/>
    </location>
</feature>
<dbReference type="CDD" id="cd18596">
    <property type="entry name" value="ABC_6TM_VMR1_D1_like"/>
    <property type="match status" value="1"/>
</dbReference>
<dbReference type="GeneID" id="95988543"/>
<dbReference type="SMART" id="SM00382">
    <property type="entry name" value="AAA"/>
    <property type="match status" value="2"/>
</dbReference>
<evidence type="ECO:0000256" key="5">
    <source>
        <dbReference type="ARBA" id="ARBA00022741"/>
    </source>
</evidence>
<feature type="transmembrane region" description="Helical" evidence="9">
    <location>
        <begin position="355"/>
        <end position="379"/>
    </location>
</feature>
<feature type="domain" description="ABC transmembrane type-1" evidence="11">
    <location>
        <begin position="1065"/>
        <end position="1274"/>
    </location>
</feature>
<evidence type="ECO:0000256" key="7">
    <source>
        <dbReference type="ARBA" id="ARBA00022989"/>
    </source>
</evidence>
<keyword evidence="2" id="KW-0813">Transport</keyword>
<keyword evidence="7 9" id="KW-1133">Transmembrane helix</keyword>
<evidence type="ECO:0000256" key="2">
    <source>
        <dbReference type="ARBA" id="ARBA00022448"/>
    </source>
</evidence>
<gene>
    <name evidence="12" type="ORF">Q8F55_007500</name>
</gene>
<dbReference type="InterPro" id="IPR003593">
    <property type="entry name" value="AAA+_ATPase"/>
</dbReference>
<organism evidence="12 13">
    <name type="scientific">Vanrija albida</name>
    <dbReference type="NCBI Taxonomy" id="181172"/>
    <lineage>
        <taxon>Eukaryota</taxon>
        <taxon>Fungi</taxon>
        <taxon>Dikarya</taxon>
        <taxon>Basidiomycota</taxon>
        <taxon>Agaricomycotina</taxon>
        <taxon>Tremellomycetes</taxon>
        <taxon>Trichosporonales</taxon>
        <taxon>Trichosporonaceae</taxon>
        <taxon>Vanrija</taxon>
    </lineage>
</organism>
<dbReference type="PROSITE" id="PS50893">
    <property type="entry name" value="ABC_TRANSPORTER_2"/>
    <property type="match status" value="2"/>
</dbReference>
<dbReference type="SUPFAM" id="SSF90123">
    <property type="entry name" value="ABC transporter transmembrane region"/>
    <property type="match status" value="2"/>
</dbReference>
<feature type="transmembrane region" description="Helical" evidence="9">
    <location>
        <begin position="317"/>
        <end position="335"/>
    </location>
</feature>
<evidence type="ECO:0000256" key="1">
    <source>
        <dbReference type="ARBA" id="ARBA00004141"/>
    </source>
</evidence>
<dbReference type="Gene3D" id="3.40.50.300">
    <property type="entry name" value="P-loop containing nucleotide triphosphate hydrolases"/>
    <property type="match status" value="2"/>
</dbReference>
<evidence type="ECO:0000313" key="12">
    <source>
        <dbReference type="EMBL" id="KAL1405822.1"/>
    </source>
</evidence>
<keyword evidence="13" id="KW-1185">Reference proteome</keyword>
<proteinExistence type="predicted"/>
<feature type="transmembrane region" description="Helical" evidence="9">
    <location>
        <begin position="85"/>
        <end position="108"/>
    </location>
</feature>
<comment type="subcellular location">
    <subcellularLocation>
        <location evidence="1">Membrane</location>
        <topology evidence="1">Multi-pass membrane protein</topology>
    </subcellularLocation>
</comment>
<feature type="domain" description="ABC transporter" evidence="10">
    <location>
        <begin position="643"/>
        <end position="899"/>
    </location>
</feature>